<dbReference type="Proteomes" id="UP000234331">
    <property type="component" value="Unassembled WGS sequence"/>
</dbReference>
<dbReference type="Pfam" id="PF12900">
    <property type="entry name" value="Pyridox_ox_2"/>
    <property type="match status" value="1"/>
</dbReference>
<protein>
    <submittedName>
        <fullName evidence="2">Putative flavin-nucleotide-binding protein</fullName>
    </submittedName>
</protein>
<keyword evidence="3" id="KW-1185">Reference proteome</keyword>
<evidence type="ECO:0000256" key="1">
    <source>
        <dbReference type="SAM" id="MobiDB-lite"/>
    </source>
</evidence>
<dbReference type="AlphaFoldDB" id="A0A2I2KQV7"/>
<dbReference type="InterPro" id="IPR012349">
    <property type="entry name" value="Split_barrel_FMN-bd"/>
</dbReference>
<evidence type="ECO:0000313" key="2">
    <source>
        <dbReference type="EMBL" id="SNQ48061.1"/>
    </source>
</evidence>
<proteinExistence type="predicted"/>
<reference evidence="2 3" key="1">
    <citation type="submission" date="2017-06" db="EMBL/GenBank/DDBJ databases">
        <authorList>
            <person name="Kim H.J."/>
            <person name="Triplett B.A."/>
        </authorList>
    </citation>
    <scope>NUCLEOTIDE SEQUENCE [LARGE SCALE GENOMIC DNA]</scope>
    <source>
        <strain evidence="2">FRACA_ARgP5</strain>
    </source>
</reference>
<organism evidence="2 3">
    <name type="scientific">Frankia canadensis</name>
    <dbReference type="NCBI Taxonomy" id="1836972"/>
    <lineage>
        <taxon>Bacteria</taxon>
        <taxon>Bacillati</taxon>
        <taxon>Actinomycetota</taxon>
        <taxon>Actinomycetes</taxon>
        <taxon>Frankiales</taxon>
        <taxon>Frankiaceae</taxon>
        <taxon>Frankia</taxon>
    </lineage>
</organism>
<name>A0A2I2KQV7_9ACTN</name>
<dbReference type="Gene3D" id="2.30.110.10">
    <property type="entry name" value="Electron Transport, Fmn-binding Protein, Chain A"/>
    <property type="match status" value="1"/>
</dbReference>
<accession>A0A2I2KQV7</accession>
<feature type="region of interest" description="Disordered" evidence="1">
    <location>
        <begin position="1"/>
        <end position="43"/>
    </location>
</feature>
<evidence type="ECO:0000313" key="3">
    <source>
        <dbReference type="Proteomes" id="UP000234331"/>
    </source>
</evidence>
<dbReference type="EMBL" id="FZMO01000135">
    <property type="protein sequence ID" value="SNQ48061.1"/>
    <property type="molecule type" value="Genomic_DNA"/>
</dbReference>
<dbReference type="SUPFAM" id="SSF50475">
    <property type="entry name" value="FMN-binding split barrel"/>
    <property type="match status" value="1"/>
</dbReference>
<gene>
    <name evidence="2" type="ORF">FRACA_220001</name>
</gene>
<sequence length="177" mass="18511">MLQHEAPFPLRPEGQSIHGANPMTSTSTSAPEAGTGTGGAMSLDHAGGGVLPADTCRWLLGGEQVGRVAFQADGEILVLPVNYVLDGEAIAFRTATGSKLAAALEEHAVGFEVDGHDPVARTGWSVLINGRAVAVRDPDGLARLEATGLAPWADRIDHPHWVRILPESMTGRVVAHS</sequence>
<dbReference type="InterPro" id="IPR024747">
    <property type="entry name" value="Pyridox_Oxase-rel"/>
</dbReference>